<dbReference type="InterPro" id="IPR037264">
    <property type="entry name" value="TFIID_NTD2_sf"/>
</dbReference>
<name>A0A8S4N2E0_OWEFU</name>
<feature type="repeat" description="WD" evidence="8">
    <location>
        <begin position="420"/>
        <end position="461"/>
    </location>
</feature>
<evidence type="ECO:0000256" key="5">
    <source>
        <dbReference type="ARBA" id="ARBA00023015"/>
    </source>
</evidence>
<evidence type="ECO:0000313" key="10">
    <source>
        <dbReference type="Proteomes" id="UP000749559"/>
    </source>
</evidence>
<comment type="subcellular location">
    <subcellularLocation>
        <location evidence="1">Nucleus</location>
    </subcellularLocation>
</comment>
<dbReference type="EMBL" id="CAIIXF020000001">
    <property type="protein sequence ID" value="CAH1774992.1"/>
    <property type="molecule type" value="Genomic_DNA"/>
</dbReference>
<keyword evidence="6" id="KW-0804">Transcription</keyword>
<dbReference type="InterPro" id="IPR036322">
    <property type="entry name" value="WD40_repeat_dom_sf"/>
</dbReference>
<evidence type="ECO:0000256" key="7">
    <source>
        <dbReference type="ARBA" id="ARBA00023242"/>
    </source>
</evidence>
<evidence type="ECO:0000256" key="1">
    <source>
        <dbReference type="ARBA" id="ARBA00004123"/>
    </source>
</evidence>
<dbReference type="GO" id="GO:0005669">
    <property type="term" value="C:transcription factor TFIID complex"/>
    <property type="evidence" value="ECO:0007669"/>
    <property type="project" value="TreeGrafter"/>
</dbReference>
<dbReference type="InterPro" id="IPR001680">
    <property type="entry name" value="WD40_rpt"/>
</dbReference>
<accession>A0A8S4N2E0</accession>
<organism evidence="9 10">
    <name type="scientific">Owenia fusiformis</name>
    <name type="common">Polychaete worm</name>
    <dbReference type="NCBI Taxonomy" id="6347"/>
    <lineage>
        <taxon>Eukaryota</taxon>
        <taxon>Metazoa</taxon>
        <taxon>Spiralia</taxon>
        <taxon>Lophotrochozoa</taxon>
        <taxon>Annelida</taxon>
        <taxon>Polychaeta</taxon>
        <taxon>Sedentaria</taxon>
        <taxon>Canalipalpata</taxon>
        <taxon>Sabellida</taxon>
        <taxon>Oweniida</taxon>
        <taxon>Oweniidae</taxon>
        <taxon>Owenia</taxon>
    </lineage>
</organism>
<evidence type="ECO:0000256" key="2">
    <source>
        <dbReference type="ARBA" id="ARBA00009435"/>
    </source>
</evidence>
<feature type="repeat" description="WD" evidence="8">
    <location>
        <begin position="504"/>
        <end position="538"/>
    </location>
</feature>
<protein>
    <submittedName>
        <fullName evidence="9">Uncharacterized protein</fullName>
    </submittedName>
</protein>
<reference evidence="9" key="1">
    <citation type="submission" date="2022-03" db="EMBL/GenBank/DDBJ databases">
        <authorList>
            <person name="Martin C."/>
        </authorList>
    </citation>
    <scope>NUCLEOTIDE SEQUENCE</scope>
</reference>
<dbReference type="PRINTS" id="PR00320">
    <property type="entry name" value="GPROTEINBRPT"/>
</dbReference>
<keyword evidence="7" id="KW-0539">Nucleus</keyword>
<dbReference type="Gene3D" id="1.25.40.500">
    <property type="entry name" value="TFIID subunit TAF5, NTD2 domain"/>
    <property type="match status" value="1"/>
</dbReference>
<feature type="repeat" description="WD" evidence="8">
    <location>
        <begin position="336"/>
        <end position="377"/>
    </location>
</feature>
<comment type="similarity">
    <text evidence="2">Belongs to the WD repeat TAF5 family.</text>
</comment>
<evidence type="ECO:0000313" key="9">
    <source>
        <dbReference type="EMBL" id="CAH1774992.1"/>
    </source>
</evidence>
<dbReference type="PROSITE" id="PS50082">
    <property type="entry name" value="WD_REPEATS_2"/>
    <property type="match status" value="5"/>
</dbReference>
<dbReference type="SUPFAM" id="SSF50978">
    <property type="entry name" value="WD40 repeat-like"/>
    <property type="match status" value="1"/>
</dbReference>
<feature type="repeat" description="WD" evidence="8">
    <location>
        <begin position="378"/>
        <end position="419"/>
    </location>
</feature>
<dbReference type="InterPro" id="IPR019775">
    <property type="entry name" value="WD40_repeat_CS"/>
</dbReference>
<keyword evidence="3 8" id="KW-0853">WD repeat</keyword>
<dbReference type="Gene3D" id="2.130.10.10">
    <property type="entry name" value="YVTN repeat-like/Quinoprotein amine dehydrogenase"/>
    <property type="match status" value="2"/>
</dbReference>
<keyword evidence="5" id="KW-0805">Transcription regulation</keyword>
<dbReference type="GO" id="GO:0016251">
    <property type="term" value="F:RNA polymerase II general transcription initiation factor activity"/>
    <property type="evidence" value="ECO:0007669"/>
    <property type="project" value="TreeGrafter"/>
</dbReference>
<keyword evidence="4" id="KW-0677">Repeat</keyword>
<proteinExistence type="inferred from homology"/>
<dbReference type="PANTHER" id="PTHR19879">
    <property type="entry name" value="TRANSCRIPTION INITIATION FACTOR TFIID"/>
    <property type="match status" value="1"/>
</dbReference>
<evidence type="ECO:0000256" key="8">
    <source>
        <dbReference type="PROSITE-ProRule" id="PRU00221"/>
    </source>
</evidence>
<keyword evidence="10" id="KW-1185">Reference proteome</keyword>
<evidence type="ECO:0000256" key="4">
    <source>
        <dbReference type="ARBA" id="ARBA00022737"/>
    </source>
</evidence>
<evidence type="ECO:0000256" key="6">
    <source>
        <dbReference type="ARBA" id="ARBA00023163"/>
    </source>
</evidence>
<dbReference type="Proteomes" id="UP000749559">
    <property type="component" value="Unassembled WGS sequence"/>
</dbReference>
<gene>
    <name evidence="9" type="ORF">OFUS_LOCUS2351</name>
</gene>
<dbReference type="CDD" id="cd00200">
    <property type="entry name" value="WD40"/>
    <property type="match status" value="1"/>
</dbReference>
<dbReference type="InterPro" id="IPR020472">
    <property type="entry name" value="WD40_PAC1"/>
</dbReference>
<dbReference type="GO" id="GO:0006367">
    <property type="term" value="P:transcription initiation at RNA polymerase II promoter"/>
    <property type="evidence" value="ECO:0007669"/>
    <property type="project" value="TreeGrafter"/>
</dbReference>
<dbReference type="OrthoDB" id="10266330at2759"/>
<dbReference type="Pfam" id="PF00400">
    <property type="entry name" value="WD40"/>
    <property type="match status" value="5"/>
</dbReference>
<evidence type="ECO:0000256" key="3">
    <source>
        <dbReference type="ARBA" id="ARBA00022574"/>
    </source>
</evidence>
<dbReference type="AlphaFoldDB" id="A0A8S4N2E0"/>
<dbReference type="InterPro" id="IPR015943">
    <property type="entry name" value="WD40/YVTN_repeat-like_dom_sf"/>
</dbReference>
<comment type="caution">
    <text evidence="9">The sequence shown here is derived from an EMBL/GenBank/DDBJ whole genome shotgun (WGS) entry which is preliminary data.</text>
</comment>
<dbReference type="SMART" id="SM00320">
    <property type="entry name" value="WD40"/>
    <property type="match status" value="6"/>
</dbReference>
<dbReference type="PROSITE" id="PS50294">
    <property type="entry name" value="WD_REPEATS_REGION"/>
    <property type="match status" value="5"/>
</dbReference>
<feature type="repeat" description="WD" evidence="8">
    <location>
        <begin position="462"/>
        <end position="503"/>
    </location>
</feature>
<sequence length="584" mass="65736">MLWFTSNKCRIQILPCTYREQVSPASPHGYYRVPAEIEQVLPAGPHGYYRVPAEREQVLPASPHGYYRVPAEREQVLPASPHGYYRVPAEREQVLPASPHGYYCIEYLLRENKYCLQVPMATIEYLLRYIKNGDNLLFHYSRENKYCLQVPMATIEYLLRENKYCLQVPMATIEYLLRYIKNGDNMLLLQLFNKHIHLGANLKSSMNLDLKADKEGKGGTLPSPPENKVIHNEEMLSALKKSIKTIRDGPPCLTSICLYSFLNAYQGMCSSCISNNNKYLCAGFEDAAIRMWSLTPDPIPSQAVTDNVATVHLSGDYIEDIIDRNRPPELGEQKVMRGHAGTVYKVTFTPDSNYILSAGEDTTVRLWDLSTHTNTVAYKGHTFPVWDVDASPQGTLFVSGSHDRTAKLWSTDRIYPIRTYAGHSLDVDCVKFHPNNNYIATGSCDKSVRMWSVQDAKAVRLFQGHRGTVFTVAFSPNGRYLASAGEDRRVKVWDLGSGKLMKDLRGHSDTVYALCFNNESTLLSSGGHDGVLRVWDVQKTVEHSGNQSEGHSPELLASYPVKSTTINYVQYLPNSLLLAVGNLS</sequence>
<dbReference type="PANTHER" id="PTHR19879:SF1">
    <property type="entry name" value="CANNONBALL-RELATED"/>
    <property type="match status" value="1"/>
</dbReference>
<dbReference type="PROSITE" id="PS00678">
    <property type="entry name" value="WD_REPEATS_1"/>
    <property type="match status" value="3"/>
</dbReference>